<feature type="transmembrane region" description="Helical" evidence="2">
    <location>
        <begin position="1410"/>
        <end position="1432"/>
    </location>
</feature>
<keyword evidence="2" id="KW-0472">Membrane</keyword>
<feature type="chain" id="PRO_5022774294" description="VWFA domain-containing protein" evidence="3">
    <location>
        <begin position="35"/>
        <end position="1573"/>
    </location>
</feature>
<feature type="domain" description="VWFA" evidence="4">
    <location>
        <begin position="896"/>
        <end position="1086"/>
    </location>
</feature>
<dbReference type="STRING" id="1764295.A0A5B8MM14"/>
<feature type="compositionally biased region" description="Pro residues" evidence="1">
    <location>
        <begin position="1142"/>
        <end position="1170"/>
    </location>
</feature>
<keyword evidence="2" id="KW-0812">Transmembrane</keyword>
<organism evidence="5 6">
    <name type="scientific">Chloropicon primus</name>
    <dbReference type="NCBI Taxonomy" id="1764295"/>
    <lineage>
        <taxon>Eukaryota</taxon>
        <taxon>Viridiplantae</taxon>
        <taxon>Chlorophyta</taxon>
        <taxon>Chloropicophyceae</taxon>
        <taxon>Chloropicales</taxon>
        <taxon>Chloropicaceae</taxon>
        <taxon>Chloropicon</taxon>
    </lineage>
</organism>
<keyword evidence="6" id="KW-1185">Reference proteome</keyword>
<dbReference type="SUPFAM" id="SSF53300">
    <property type="entry name" value="vWA-like"/>
    <property type="match status" value="1"/>
</dbReference>
<keyword evidence="3" id="KW-0732">Signal</keyword>
<dbReference type="PROSITE" id="PS50234">
    <property type="entry name" value="VWFA"/>
    <property type="match status" value="1"/>
</dbReference>
<keyword evidence="2" id="KW-1133">Transmembrane helix</keyword>
<dbReference type="InterPro" id="IPR002035">
    <property type="entry name" value="VWF_A"/>
</dbReference>
<evidence type="ECO:0000256" key="1">
    <source>
        <dbReference type="SAM" id="MobiDB-lite"/>
    </source>
</evidence>
<dbReference type="EMBL" id="CP031037">
    <property type="protein sequence ID" value="QDZ20340.1"/>
    <property type="molecule type" value="Genomic_DNA"/>
</dbReference>
<evidence type="ECO:0000259" key="4">
    <source>
        <dbReference type="PROSITE" id="PS50234"/>
    </source>
</evidence>
<protein>
    <recommendedName>
        <fullName evidence="4">VWFA domain-containing protein</fullName>
    </recommendedName>
</protein>
<dbReference type="SMART" id="SM00327">
    <property type="entry name" value="VWA"/>
    <property type="match status" value="1"/>
</dbReference>
<name>A0A5B8MM14_9CHLO</name>
<dbReference type="CDD" id="cd00198">
    <property type="entry name" value="vWFA"/>
    <property type="match status" value="1"/>
</dbReference>
<feature type="region of interest" description="Disordered" evidence="1">
    <location>
        <begin position="1137"/>
        <end position="1181"/>
    </location>
</feature>
<feature type="signal peptide" evidence="3">
    <location>
        <begin position="1"/>
        <end position="34"/>
    </location>
</feature>
<reference evidence="5 6" key="1">
    <citation type="submission" date="2018-07" db="EMBL/GenBank/DDBJ databases">
        <title>The complete nuclear genome of the prasinophyte Chloropicon primus (CCMP1205).</title>
        <authorList>
            <person name="Pombert J.-F."/>
            <person name="Otis C."/>
            <person name="Turmel M."/>
            <person name="Lemieux C."/>
        </authorList>
    </citation>
    <scope>NUCLEOTIDE SEQUENCE [LARGE SCALE GENOMIC DNA]</scope>
    <source>
        <strain evidence="5 6">CCMP1205</strain>
    </source>
</reference>
<dbReference type="InterPro" id="IPR036465">
    <property type="entry name" value="vWFA_dom_sf"/>
</dbReference>
<gene>
    <name evidence="5" type="ORF">A3770_04p28580</name>
</gene>
<accession>A0A5B8MM14</accession>
<dbReference type="OrthoDB" id="10624975at2759"/>
<evidence type="ECO:0000256" key="2">
    <source>
        <dbReference type="SAM" id="Phobius"/>
    </source>
</evidence>
<dbReference type="Gene3D" id="3.40.50.410">
    <property type="entry name" value="von Willebrand factor, type A domain"/>
    <property type="match status" value="1"/>
</dbReference>
<evidence type="ECO:0000313" key="5">
    <source>
        <dbReference type="EMBL" id="QDZ20340.1"/>
    </source>
</evidence>
<sequence length="1573" mass="171490">MLGKQVDTKHCLVRCMILVLVGSLFASELRCTEAASTFMYGTLRWKPVATPSTKVEFTLEAAFKRDYDWKTSTDNREPYQVHHTDLRGNAQASCQAYTACGVQGSKVTWSNLASLNTDLGQDQYMLKFLTGTGPEGQALVNGRVCVSPFDTGDSPNCESYPFGTKLNNDKNPFTGQFLPYDNNGNPIGSQAGVPCEKPDDTAPDYCSPWSDTYGFFFGDGYTHDVVLTLIEVNAESSLAGNYVRGFSVFEHTYASSKKSVNEPYVAFFTGGNRFLELNNNKGGRFRLETSVNIQGSNRSPIASFMPVIPVPYTGRGAKSTYNYMATFQLSAYDPDIDDSGFGTEDVKYNIASYVKQGAILSNSIPEGSFPSLWQKETYESKRQSAMAVACVGPNGVDCQYCKPEDGKLFLGQPFDCVRYPAWENAKNLAHAPPDLVIDQTTGIVQWETGVDPFTTDTAAYQENFDANGDGDLLDLADGLKGVVPNPAKTPLEPGFYNLVLDIRSNSHDPCMETTPASCIFDDAKGHISIPLDFMLYLYPPMRMCHGDCQNGGSEINVINGRRGVPTFQSQTGRYGHHDSTSPSEKWNYNSPGTGLCSLCGGGAANQTMVYNPDVCQPKSGTSCEGYEFLGALQTNHICASGTVDCCPGVLVPSNLPEPTSAARSTYANFVGAESDSLVTYDRTCAQVTPQPSLGFNRVVPAFGSCYLNNAPEWVDGDSCAADIQNTPPIDPDIPVATGSRARIVLTRGTNISFDVVAKDDDPCTELSIQSTSLYEGMSLSDHTRDTARQVRRKFTWNTSGASDDRPTDSSVCFYPYDNYLQGGMRCVNMVLPTCFQFQNFELLSSESSQQLVSFRLFDCAGYKVRHLSCDSFVIKENSQIIDSFETSLKCLQPYQAYLMLVDLSASVGNKETMLSFVKQSARKFVTEMYGKQCQNSQLIFSIQAFAGDKETMEILSFTSNSEDVLSKIDDLGSAIANFTDFRPTNLYGAVGHALDTLDSKTKEWSAATQYVSSHLVIFTDGEDTTGYSTLGATKATIASSSHEVFAVGISSTASLSDSTLNGLGSDNDKVFRALSFSEMDSAISTIVTYVKDKFSNTYSIAYCSPRRNGNHQLEIHAQGQTSGNTISFTFDASTFTKGATCTPPPPPPPSPPPPPPPPPKVPSPPPPPALPGTGNGSVTDMPVIPSIFGDGIADSSLRDKFLQQANASLTKAATTNLTLLSTSSALESIYLEFARKSPAPVQQRRRLAASTETIDLMELVFAFEVNASSTEVEMAYLEMVETNKMKVAVGWNPKEAEDLMVSVVKLEDALSSGRISKTLLEYSISVIPQFSSEDEFLFNEGYMLANKVEIDKGIASLGTAQQAKLVGLVGPIKKAELEKIIDTVGSSDSVASLVDGSGSGSSEGFEDEEWFYIILAIAGGVFCILICGLCVCSSVQKNQIELVKQMEKQLQSVKMNNFVGVNDQMKTPVKPIKIIQSDIKGQNLKQSMKDIENNLPSKNSQDLDPQMTIERSEDIKDDSPYISESEIIDDRDIDEAELEVIDTLGNGDERFYQQSFDNTMDSKGKVYYDQQRL</sequence>
<evidence type="ECO:0000256" key="3">
    <source>
        <dbReference type="SAM" id="SignalP"/>
    </source>
</evidence>
<dbReference type="Proteomes" id="UP000316726">
    <property type="component" value="Chromosome 4"/>
</dbReference>
<proteinExistence type="predicted"/>
<evidence type="ECO:0000313" key="6">
    <source>
        <dbReference type="Proteomes" id="UP000316726"/>
    </source>
</evidence>